<sequence length="243" mass="28173">MTRSKSSHTHTHAHAHTSQRRLPAYKIKQLERIKRLEEISSKVRPRTYRNDRYESDPGNDLHVRLSLRNKSKISTLTGYSPVRDRLVKSTLTSIGLEEVKKLVERPTVLNRLSLPSIADDSTLSKALREVKNKLPVYEHHVTGGNEKYVKNEMDLQRMGIHQNYKTVYAAYRKVTSCGRVDDKRVSEFYSDMNSLSGNKFKDIAVESRRFDLMRMFEEVEVNESECDETKTFQDPKTAAGNFY</sequence>
<organism evidence="2 3">
    <name type="scientific">Brettanomyces naardenensis</name>
    <name type="common">Yeast</name>
    <dbReference type="NCBI Taxonomy" id="13370"/>
    <lineage>
        <taxon>Eukaryota</taxon>
        <taxon>Fungi</taxon>
        <taxon>Dikarya</taxon>
        <taxon>Ascomycota</taxon>
        <taxon>Saccharomycotina</taxon>
        <taxon>Pichiomycetes</taxon>
        <taxon>Pichiales</taxon>
        <taxon>Pichiaceae</taxon>
        <taxon>Brettanomyces</taxon>
    </lineage>
</organism>
<evidence type="ECO:0000256" key="1">
    <source>
        <dbReference type="SAM" id="MobiDB-lite"/>
    </source>
</evidence>
<name>A0A448YF92_BRENA</name>
<gene>
    <name evidence="2" type="ORF">BRENAR_LOCUS331</name>
</gene>
<evidence type="ECO:0000313" key="3">
    <source>
        <dbReference type="Proteomes" id="UP000290900"/>
    </source>
</evidence>
<accession>A0A448YF92</accession>
<reference evidence="2 3" key="1">
    <citation type="submission" date="2018-12" db="EMBL/GenBank/DDBJ databases">
        <authorList>
            <person name="Tiukova I."/>
            <person name="Dainat J."/>
        </authorList>
    </citation>
    <scope>NUCLEOTIDE SEQUENCE [LARGE SCALE GENOMIC DNA]</scope>
</reference>
<feature type="region of interest" description="Disordered" evidence="1">
    <location>
        <begin position="1"/>
        <end position="23"/>
    </location>
</feature>
<proteinExistence type="predicted"/>
<dbReference type="OrthoDB" id="3998042at2759"/>
<dbReference type="AlphaFoldDB" id="A0A448YF92"/>
<keyword evidence="3" id="KW-1185">Reference proteome</keyword>
<feature type="compositionally biased region" description="Basic residues" evidence="1">
    <location>
        <begin position="1"/>
        <end position="19"/>
    </location>
</feature>
<dbReference type="Proteomes" id="UP000290900">
    <property type="component" value="Unassembled WGS sequence"/>
</dbReference>
<dbReference type="EMBL" id="CAACVR010000001">
    <property type="protein sequence ID" value="VEU19594.1"/>
    <property type="molecule type" value="Genomic_DNA"/>
</dbReference>
<dbReference type="InParanoid" id="A0A448YF92"/>
<protein>
    <submittedName>
        <fullName evidence="2">DEKNAAC100335</fullName>
    </submittedName>
</protein>
<evidence type="ECO:0000313" key="2">
    <source>
        <dbReference type="EMBL" id="VEU19594.1"/>
    </source>
</evidence>